<keyword evidence="4" id="KW-1185">Reference proteome</keyword>
<accession>A0A4V2MWS2</accession>
<protein>
    <recommendedName>
        <fullName evidence="2">Protein kinase domain-containing protein</fullName>
    </recommendedName>
</protein>
<dbReference type="InterPro" id="IPR001245">
    <property type="entry name" value="Ser-Thr/Tyr_kinase_cat_dom"/>
</dbReference>
<dbReference type="InterPro" id="IPR011009">
    <property type="entry name" value="Kinase-like_dom_sf"/>
</dbReference>
<sequence>MPSPTIGLQKYHAQVAIDTVWMLLDSPSEFSIAHHSKYYLRQLALKLAIAHNVLPPSLKLTGVERKDSEHRVEGGFAAIFYGTFNGGPVAIKRLSVFLKTTGETRDQLKQASLVHKHVLPFLGASEDIFCNTICIVLPWMDNGRIRDYIVKLRSEEKLIGADFAPAIIRWLRQLALGLEYLHRENVVHGDLHGGNILVDKAGDIKLTDFGMSVTADGTPYNYGSVHGGGAVRWTAPELIEPEEFGLPNRRPTFQSDVYSFACVCIELYSLRPPWNDLQRDYQVIKKVVDRERPARPTLPEGGKVADDMWALISACWSHHPQQRPSARTLVYQLTATTSHGADNLDHQSDRSSLVFDHYVPKIISRQQVIQSEQRNKESLLCSPSHIPTSLPVTGIFKHSPDAIKGPLRSRKPHTFLDVAEASLASRAKYTANPRSLASSSYHLEPLSVRLDVANPNVHGSTISPCHDSLYQDKLLSTFDVDALTDDANLSSDSYDASALREQRKAGRIHECGLPSHGVAPFSPPTLMQGTTSSSTTPWSASVAASSTLSASSSLSMPDKAGQRQRTESRALEELFRQKRKDAPQQEEQHDSDELSSWEIIEPWSPAAPQQPLPSLRVPLPLTTSFSFSRKSGQTLSYSQFDVLPFAGSSKSTVN</sequence>
<dbReference type="STRING" id="92696.A0A4V2MWS2"/>
<evidence type="ECO:0000313" key="4">
    <source>
        <dbReference type="Proteomes" id="UP000292702"/>
    </source>
</evidence>
<evidence type="ECO:0000259" key="2">
    <source>
        <dbReference type="PROSITE" id="PS50011"/>
    </source>
</evidence>
<evidence type="ECO:0000256" key="1">
    <source>
        <dbReference type="SAM" id="MobiDB-lite"/>
    </source>
</evidence>
<dbReference type="InterPro" id="IPR051681">
    <property type="entry name" value="Ser/Thr_Kinases-Pseudokinases"/>
</dbReference>
<gene>
    <name evidence="3" type="ORF">EIP91_000248</name>
</gene>
<comment type="caution">
    <text evidence="3">The sequence shown here is derived from an EMBL/GenBank/DDBJ whole genome shotgun (WGS) entry which is preliminary data.</text>
</comment>
<proteinExistence type="predicted"/>
<dbReference type="PANTHER" id="PTHR44329:SF214">
    <property type="entry name" value="PROTEIN KINASE DOMAIN-CONTAINING PROTEIN"/>
    <property type="match status" value="1"/>
</dbReference>
<dbReference type="PANTHER" id="PTHR44329">
    <property type="entry name" value="SERINE/THREONINE-PROTEIN KINASE TNNI3K-RELATED"/>
    <property type="match status" value="1"/>
</dbReference>
<feature type="domain" description="Protein kinase" evidence="2">
    <location>
        <begin position="65"/>
        <end position="335"/>
    </location>
</feature>
<dbReference type="AlphaFoldDB" id="A0A4V2MWS2"/>
<evidence type="ECO:0000313" key="3">
    <source>
        <dbReference type="EMBL" id="TCD67327.1"/>
    </source>
</evidence>
<dbReference type="OrthoDB" id="4062651at2759"/>
<name>A0A4V2MWS2_9APHY</name>
<dbReference type="Pfam" id="PF07714">
    <property type="entry name" value="PK_Tyr_Ser-Thr"/>
    <property type="match status" value="1"/>
</dbReference>
<dbReference type="EMBL" id="RWJN01000101">
    <property type="protein sequence ID" value="TCD67327.1"/>
    <property type="molecule type" value="Genomic_DNA"/>
</dbReference>
<dbReference type="SUPFAM" id="SSF56112">
    <property type="entry name" value="Protein kinase-like (PK-like)"/>
    <property type="match status" value="1"/>
</dbReference>
<dbReference type="InterPro" id="IPR000719">
    <property type="entry name" value="Prot_kinase_dom"/>
</dbReference>
<feature type="region of interest" description="Disordered" evidence="1">
    <location>
        <begin position="507"/>
        <end position="538"/>
    </location>
</feature>
<dbReference type="PROSITE" id="PS50011">
    <property type="entry name" value="PROTEIN_KINASE_DOM"/>
    <property type="match status" value="1"/>
</dbReference>
<dbReference type="GO" id="GO:0005524">
    <property type="term" value="F:ATP binding"/>
    <property type="evidence" value="ECO:0007669"/>
    <property type="project" value="InterPro"/>
</dbReference>
<organism evidence="3 4">
    <name type="scientific">Steccherinum ochraceum</name>
    <dbReference type="NCBI Taxonomy" id="92696"/>
    <lineage>
        <taxon>Eukaryota</taxon>
        <taxon>Fungi</taxon>
        <taxon>Dikarya</taxon>
        <taxon>Basidiomycota</taxon>
        <taxon>Agaricomycotina</taxon>
        <taxon>Agaricomycetes</taxon>
        <taxon>Polyporales</taxon>
        <taxon>Steccherinaceae</taxon>
        <taxon>Steccherinum</taxon>
    </lineage>
</organism>
<feature type="compositionally biased region" description="Basic and acidic residues" evidence="1">
    <location>
        <begin position="576"/>
        <end position="592"/>
    </location>
</feature>
<dbReference type="Gene3D" id="1.10.510.10">
    <property type="entry name" value="Transferase(Phosphotransferase) domain 1"/>
    <property type="match status" value="1"/>
</dbReference>
<dbReference type="GO" id="GO:0004674">
    <property type="term" value="F:protein serine/threonine kinase activity"/>
    <property type="evidence" value="ECO:0007669"/>
    <property type="project" value="TreeGrafter"/>
</dbReference>
<dbReference type="Proteomes" id="UP000292702">
    <property type="component" value="Unassembled WGS sequence"/>
</dbReference>
<reference evidence="3 4" key="1">
    <citation type="submission" date="2018-11" db="EMBL/GenBank/DDBJ databases">
        <title>Genome assembly of Steccherinum ochraceum LE-BIN_3174, the white-rot fungus of the Steccherinaceae family (The Residual Polyporoid clade, Polyporales, Basidiomycota).</title>
        <authorList>
            <person name="Fedorova T.V."/>
            <person name="Glazunova O.A."/>
            <person name="Landesman E.O."/>
            <person name="Moiseenko K.V."/>
            <person name="Psurtseva N.V."/>
            <person name="Savinova O.S."/>
            <person name="Shakhova N.V."/>
            <person name="Tyazhelova T.V."/>
            <person name="Vasina D.V."/>
        </authorList>
    </citation>
    <scope>NUCLEOTIDE SEQUENCE [LARGE SCALE GENOMIC DNA]</scope>
    <source>
        <strain evidence="3 4">LE-BIN_3174</strain>
    </source>
</reference>
<feature type="region of interest" description="Disordered" evidence="1">
    <location>
        <begin position="576"/>
        <end position="595"/>
    </location>
</feature>